<reference evidence="4" key="1">
    <citation type="submission" date="2023-08" db="EMBL/GenBank/DDBJ databases">
        <authorList>
            <person name="Audoor S."/>
            <person name="Bilcke G."/>
        </authorList>
    </citation>
    <scope>NUCLEOTIDE SEQUENCE</scope>
</reference>
<gene>
    <name evidence="4" type="ORF">CYCCA115_LOCUS13263</name>
</gene>
<dbReference type="Gene3D" id="3.90.180.10">
    <property type="entry name" value="Medium-chain alcohol dehydrogenases, catalytic domain"/>
    <property type="match status" value="1"/>
</dbReference>
<evidence type="ECO:0000259" key="3">
    <source>
        <dbReference type="SMART" id="SM00829"/>
    </source>
</evidence>
<dbReference type="Gene3D" id="3.40.50.720">
    <property type="entry name" value="NAD(P)-binding Rossmann-like Domain"/>
    <property type="match status" value="1"/>
</dbReference>
<dbReference type="InterPro" id="IPR011032">
    <property type="entry name" value="GroES-like_sf"/>
</dbReference>
<keyword evidence="1" id="KW-0521">NADP</keyword>
<dbReference type="EMBL" id="CAKOGP040001792">
    <property type="protein sequence ID" value="CAJ1951838.1"/>
    <property type="molecule type" value="Genomic_DNA"/>
</dbReference>
<dbReference type="AlphaFoldDB" id="A0AAD2FT15"/>
<dbReference type="InterPro" id="IPR020843">
    <property type="entry name" value="ER"/>
</dbReference>
<dbReference type="GO" id="GO:0003960">
    <property type="term" value="F:quinone reductase (NADPH) activity"/>
    <property type="evidence" value="ECO:0007669"/>
    <property type="project" value="InterPro"/>
</dbReference>
<dbReference type="SUPFAM" id="SSF50129">
    <property type="entry name" value="GroES-like"/>
    <property type="match status" value="1"/>
</dbReference>
<dbReference type="PANTHER" id="PTHR48106:SF13">
    <property type="entry name" value="QUINONE OXIDOREDUCTASE-RELATED"/>
    <property type="match status" value="1"/>
</dbReference>
<organism evidence="4 5">
    <name type="scientific">Cylindrotheca closterium</name>
    <dbReference type="NCBI Taxonomy" id="2856"/>
    <lineage>
        <taxon>Eukaryota</taxon>
        <taxon>Sar</taxon>
        <taxon>Stramenopiles</taxon>
        <taxon>Ochrophyta</taxon>
        <taxon>Bacillariophyta</taxon>
        <taxon>Bacillariophyceae</taxon>
        <taxon>Bacillariophycidae</taxon>
        <taxon>Bacillariales</taxon>
        <taxon>Bacillariaceae</taxon>
        <taxon>Cylindrotheca</taxon>
    </lineage>
</organism>
<dbReference type="CDD" id="cd05286">
    <property type="entry name" value="QOR2"/>
    <property type="match status" value="1"/>
</dbReference>
<evidence type="ECO:0000256" key="2">
    <source>
        <dbReference type="ARBA" id="ARBA00023002"/>
    </source>
</evidence>
<keyword evidence="5" id="KW-1185">Reference proteome</keyword>
<dbReference type="Pfam" id="PF08240">
    <property type="entry name" value="ADH_N"/>
    <property type="match status" value="1"/>
</dbReference>
<proteinExistence type="predicted"/>
<feature type="domain" description="Enoyl reductase (ER)" evidence="3">
    <location>
        <begin position="19"/>
        <end position="343"/>
    </location>
</feature>
<comment type="caution">
    <text evidence="4">The sequence shown here is derived from an EMBL/GenBank/DDBJ whole genome shotgun (WGS) entry which is preliminary data.</text>
</comment>
<accession>A0AAD2FT15</accession>
<dbReference type="SMART" id="SM00829">
    <property type="entry name" value="PKS_ER"/>
    <property type="match status" value="1"/>
</dbReference>
<sequence>MAESTIPDTMKAIVVKETGGLEAMTLDPSYPVPKVGDNQVLIKNEFAGLNFIDTYYRSGLYKQACPFISGQEGGGTVVALGSKTEDFGLQVGDKVVYVALVGSYCEYSAVPASKVVKVPESIGMEKALACMVQGLTAHYLVTDAHAGLIQKDQWCLIFSVGSGTCQWAAQIAKVRGFKVIGTTSKSKADAVPKGACDELIVLDTAEGKSHSDYTSVDIQKKVMEITNGDGVKCIVDGVGQSTSDISIQCLARRGIWISFGNASGPVPPVAIKRFTPKSAFCTRPKLGDYMATREELEYRANDVFGLVSNGKLDVKVDTVFSVEQARDAHEYLESGKSKGKVLLRI</sequence>
<dbReference type="PANTHER" id="PTHR48106">
    <property type="entry name" value="QUINONE OXIDOREDUCTASE PIG3-RELATED"/>
    <property type="match status" value="1"/>
</dbReference>
<evidence type="ECO:0000256" key="1">
    <source>
        <dbReference type="ARBA" id="ARBA00022857"/>
    </source>
</evidence>
<dbReference type="GO" id="GO:0035925">
    <property type="term" value="F:mRNA 3'-UTR AU-rich region binding"/>
    <property type="evidence" value="ECO:0007669"/>
    <property type="project" value="TreeGrafter"/>
</dbReference>
<dbReference type="SUPFAM" id="SSF51735">
    <property type="entry name" value="NAD(P)-binding Rossmann-fold domains"/>
    <property type="match status" value="1"/>
</dbReference>
<evidence type="ECO:0000313" key="4">
    <source>
        <dbReference type="EMBL" id="CAJ1951838.1"/>
    </source>
</evidence>
<dbReference type="Proteomes" id="UP001295423">
    <property type="component" value="Unassembled WGS sequence"/>
</dbReference>
<evidence type="ECO:0000313" key="5">
    <source>
        <dbReference type="Proteomes" id="UP001295423"/>
    </source>
</evidence>
<dbReference type="InterPro" id="IPR047618">
    <property type="entry name" value="QOR-like"/>
</dbReference>
<keyword evidence="2" id="KW-0560">Oxidoreductase</keyword>
<dbReference type="GO" id="GO:0070402">
    <property type="term" value="F:NADPH binding"/>
    <property type="evidence" value="ECO:0007669"/>
    <property type="project" value="TreeGrafter"/>
</dbReference>
<dbReference type="InterPro" id="IPR036291">
    <property type="entry name" value="NAD(P)-bd_dom_sf"/>
</dbReference>
<dbReference type="Pfam" id="PF13602">
    <property type="entry name" value="ADH_zinc_N_2"/>
    <property type="match status" value="1"/>
</dbReference>
<name>A0AAD2FT15_9STRA</name>
<dbReference type="GO" id="GO:0005829">
    <property type="term" value="C:cytosol"/>
    <property type="evidence" value="ECO:0007669"/>
    <property type="project" value="TreeGrafter"/>
</dbReference>
<dbReference type="InterPro" id="IPR013154">
    <property type="entry name" value="ADH-like_N"/>
</dbReference>
<protein>
    <recommendedName>
        <fullName evidence="3">Enoyl reductase (ER) domain-containing protein</fullName>
    </recommendedName>
</protein>